<accession>A0A0K1RVU7</accession>
<dbReference type="KEGG" id="mpk:VL20_721"/>
<sequence length="41" mass="4838">MYPDLTEAQKHELDQRIEGHNNDPDNVLTWEEMKASVRKQA</sequence>
<evidence type="ECO:0000256" key="1">
    <source>
        <dbReference type="SAM" id="MobiDB-lite"/>
    </source>
</evidence>
<keyword evidence="3" id="KW-1185">Reference proteome</keyword>
<dbReference type="AlphaFoldDB" id="A0A0K1RVU7"/>
<dbReference type="EMBL" id="CP011339">
    <property type="protein sequence ID" value="AKV65930.1"/>
    <property type="molecule type" value="Genomic_DNA"/>
</dbReference>
<dbReference type="Proteomes" id="UP000068167">
    <property type="component" value="Chromosome"/>
</dbReference>
<evidence type="ECO:0000313" key="3">
    <source>
        <dbReference type="Proteomes" id="UP000068167"/>
    </source>
</evidence>
<dbReference type="NCBIfam" id="TIGR02574">
    <property type="entry name" value="stabl_TIGR02574"/>
    <property type="match status" value="1"/>
</dbReference>
<gene>
    <name evidence="2" type="ORF">VL20_721</name>
</gene>
<reference evidence="2 3" key="1">
    <citation type="journal article" date="2016" name="Stand. Genomic Sci.">
        <title>Complete genome sequence and genomic characterization of Microcystis panniformis FACHB 1757 by third-generation sequencing.</title>
        <authorList>
            <person name="Zhang J.Y."/>
            <person name="Guan R."/>
            <person name="Zhang H.J."/>
            <person name="Li H."/>
            <person name="Xiao P."/>
            <person name="Yu G.L."/>
            <person name="Du L."/>
            <person name="Cao D.M."/>
            <person name="Zhu B.C."/>
            <person name="Li R.H."/>
            <person name="Lu Z.H."/>
        </authorList>
    </citation>
    <scope>NUCLEOTIDE SEQUENCE [LARGE SCALE GENOMIC DNA]</scope>
    <source>
        <strain evidence="2 3">FACHB-1757</strain>
    </source>
</reference>
<dbReference type="InterPro" id="IPR013406">
    <property type="entry name" value="CHP02574_addiction_mod"/>
</dbReference>
<evidence type="ECO:0000313" key="2">
    <source>
        <dbReference type="EMBL" id="AKV65930.1"/>
    </source>
</evidence>
<feature type="region of interest" description="Disordered" evidence="1">
    <location>
        <begin position="1"/>
        <end position="27"/>
    </location>
</feature>
<dbReference type="Pfam" id="PF09720">
    <property type="entry name" value="Unstab_antitox"/>
    <property type="match status" value="1"/>
</dbReference>
<protein>
    <submittedName>
        <fullName evidence="2">Uncharacterized protein</fullName>
    </submittedName>
</protein>
<organism evidence="2 3">
    <name type="scientific">Microcystis panniformis FACHB-1757</name>
    <dbReference type="NCBI Taxonomy" id="1638788"/>
    <lineage>
        <taxon>Bacteria</taxon>
        <taxon>Bacillati</taxon>
        <taxon>Cyanobacteriota</taxon>
        <taxon>Cyanophyceae</taxon>
        <taxon>Oscillatoriophycideae</taxon>
        <taxon>Chroococcales</taxon>
        <taxon>Microcystaceae</taxon>
        <taxon>Microcystis</taxon>
    </lineage>
</organism>
<proteinExistence type="predicted"/>
<dbReference type="PATRIC" id="fig|1638788.3.peg.725"/>
<name>A0A0K1RVU7_9CHRO</name>
<feature type="compositionally biased region" description="Basic and acidic residues" evidence="1">
    <location>
        <begin position="7"/>
        <end position="23"/>
    </location>
</feature>